<gene>
    <name evidence="2" type="ORF">PSM36_2317</name>
</gene>
<feature type="chain" id="PRO_5012322672" evidence="1">
    <location>
        <begin position="25"/>
        <end position="155"/>
    </location>
</feature>
<feature type="signal peptide" evidence="1">
    <location>
        <begin position="1"/>
        <end position="24"/>
    </location>
</feature>
<dbReference type="AlphaFoldDB" id="A0A1R3T4J9"/>
<organism evidence="2 3">
    <name type="scientific">Proteiniphilum saccharofermentans</name>
    <dbReference type="NCBI Taxonomy" id="1642647"/>
    <lineage>
        <taxon>Bacteria</taxon>
        <taxon>Pseudomonadati</taxon>
        <taxon>Bacteroidota</taxon>
        <taxon>Bacteroidia</taxon>
        <taxon>Bacteroidales</taxon>
        <taxon>Dysgonomonadaceae</taxon>
        <taxon>Proteiniphilum</taxon>
    </lineage>
</organism>
<dbReference type="RefSeq" id="WP_154671015.1">
    <property type="nucleotide sequence ID" value="NZ_LT605205.1"/>
</dbReference>
<evidence type="ECO:0000313" key="3">
    <source>
        <dbReference type="Proteomes" id="UP000187464"/>
    </source>
</evidence>
<evidence type="ECO:0000313" key="2">
    <source>
        <dbReference type="EMBL" id="SCD21122.1"/>
    </source>
</evidence>
<evidence type="ECO:0000256" key="1">
    <source>
        <dbReference type="SAM" id="SignalP"/>
    </source>
</evidence>
<accession>A0A1R3T4J9</accession>
<dbReference type="KEGG" id="psac:PSM36_2317"/>
<sequence>MLVKINKVLSVFLVLCLYSSVTFSQTTNEREKVYLKFDSTQIIPPLLLGITYTEGMFGKFDEKKQIKFGRINKEPDIVDSFIFDKQKGQMRCLTKQELSTLPISEFKHLEEVAKNKGHRDDPGKVFTRIALVEITKDGKIILYDPVKWRRIVHIE</sequence>
<proteinExistence type="predicted"/>
<name>A0A1R3T4J9_9BACT</name>
<reference evidence="3" key="1">
    <citation type="submission" date="2016-08" db="EMBL/GenBank/DDBJ databases">
        <authorList>
            <person name="Wibberg D."/>
        </authorList>
    </citation>
    <scope>NUCLEOTIDE SEQUENCE [LARGE SCALE GENOMIC DNA]</scope>
</reference>
<dbReference type="EMBL" id="LT605205">
    <property type="protein sequence ID" value="SCD21122.1"/>
    <property type="molecule type" value="Genomic_DNA"/>
</dbReference>
<dbReference type="Proteomes" id="UP000187464">
    <property type="component" value="Chromosome I"/>
</dbReference>
<keyword evidence="1" id="KW-0732">Signal</keyword>
<protein>
    <submittedName>
        <fullName evidence="2">Putative secreted protein</fullName>
    </submittedName>
</protein>
<keyword evidence="3" id="KW-1185">Reference proteome</keyword>